<dbReference type="PANTHER" id="PTHR30290:SF83">
    <property type="entry name" value="ABC TRANSPORTER SUBSTRATE-BINDING PROTEIN"/>
    <property type="match status" value="1"/>
</dbReference>
<keyword evidence="1" id="KW-0732">Signal</keyword>
<reference evidence="4" key="1">
    <citation type="submission" date="2013-02" db="EMBL/GenBank/DDBJ databases">
        <title>The complete genome sequence of Corynebacterium casei LMG S-19264 (=DSM 44701).</title>
        <authorList>
            <person name="Ruckert C."/>
            <person name="Albersmeier A."/>
            <person name="Kalinowski J."/>
        </authorList>
    </citation>
    <scope>NUCLEOTIDE SEQUENCE [LARGE SCALE GENOMIC DNA]</scope>
    <source>
        <strain evidence="4">LMG S-19264</strain>
    </source>
</reference>
<dbReference type="GeneID" id="82876582"/>
<dbReference type="PANTHER" id="PTHR30290">
    <property type="entry name" value="PERIPLASMIC BINDING COMPONENT OF ABC TRANSPORTER"/>
    <property type="match status" value="1"/>
</dbReference>
<dbReference type="Gene3D" id="3.40.190.10">
    <property type="entry name" value="Periplasmic binding protein-like II"/>
    <property type="match status" value="1"/>
</dbReference>
<sequence length="538" mass="58215">MTIKKTIALLAAASTSLALVACSDSSSSDDSAASDGGASSGGDNYILTIGTEPQNPLVPANTNETGGGKIVDSIFSGLVGYDAEGETYNEVAESIEPNDDNTEFTITLKDWKFTDGTDVTANSFVDAWNYAVANAQLGAYFFEPIKGYAEEGVEELEGLEVIDDKTFKVTMNNPTADFPQRLGYSAFSPLPEVAFEDMDAFGENPVGNGPYMLEEWNHNSNALLVPNPDYAGDNAAQNDGLDIIFYPSQDAAYADLLSGNLDVLDKIPDSAFSVYESDLGDRAVNQPSAVFQSFTIGENLEHFGGEEGVLRRQALSHAINREEITETIFQNTRTPASDFTSPVVAGFSEDVPGNEVLEYDPEKAKELWAQADEMNEWSSPEFAIAYDSDGGHQAWVDAAANSIKNTLEIEAIGAPYPDFKSLRDEVTNRTIETAFRTGWQADYPGMGNFLAAMYGTGAGSNDGDYSNPDFDAKIREADAADSPEEAAERFKEAQTILFEDLPAIPLWYSNVTAGYSENVDNVVFGWDSVPIFTDITKN</sequence>
<protein>
    <submittedName>
        <fullName evidence="3">Iron ABC transporter substrate-binding protein</fullName>
    </submittedName>
</protein>
<feature type="domain" description="Solute-binding protein family 5" evidence="2">
    <location>
        <begin position="88"/>
        <end position="460"/>
    </location>
</feature>
<proteinExistence type="predicted"/>
<feature type="chain" id="PRO_5045626399" evidence="1">
    <location>
        <begin position="21"/>
        <end position="538"/>
    </location>
</feature>
<dbReference type="PIRSF" id="PIRSF002741">
    <property type="entry name" value="MppA"/>
    <property type="match status" value="1"/>
</dbReference>
<dbReference type="InterPro" id="IPR000914">
    <property type="entry name" value="SBP_5_dom"/>
</dbReference>
<feature type="signal peptide" evidence="1">
    <location>
        <begin position="1"/>
        <end position="20"/>
    </location>
</feature>
<dbReference type="Proteomes" id="UP000019226">
    <property type="component" value="Chromosome"/>
</dbReference>
<keyword evidence="4" id="KW-1185">Reference proteome</keyword>
<evidence type="ECO:0000256" key="1">
    <source>
        <dbReference type="SAM" id="SignalP"/>
    </source>
</evidence>
<dbReference type="Gene3D" id="3.10.105.10">
    <property type="entry name" value="Dipeptide-binding Protein, Domain 3"/>
    <property type="match status" value="1"/>
</dbReference>
<evidence type="ECO:0000313" key="4">
    <source>
        <dbReference type="Proteomes" id="UP000019226"/>
    </source>
</evidence>
<dbReference type="Pfam" id="PF00496">
    <property type="entry name" value="SBP_bac_5"/>
    <property type="match status" value="1"/>
</dbReference>
<accession>A0ABN4CC49</accession>
<dbReference type="SUPFAM" id="SSF53850">
    <property type="entry name" value="Periplasmic binding protein-like II"/>
    <property type="match status" value="1"/>
</dbReference>
<dbReference type="RefSeq" id="WP_025386983.1">
    <property type="nucleotide sequence ID" value="NZ_CP004350.1"/>
</dbReference>
<evidence type="ECO:0000313" key="3">
    <source>
        <dbReference type="EMBL" id="AHI18967.1"/>
    </source>
</evidence>
<name>A0ABN4CC49_9CORY</name>
<dbReference type="CDD" id="cd00995">
    <property type="entry name" value="PBP2_NikA_DppA_OppA_like"/>
    <property type="match status" value="1"/>
</dbReference>
<dbReference type="PROSITE" id="PS51257">
    <property type="entry name" value="PROKAR_LIPOPROTEIN"/>
    <property type="match status" value="1"/>
</dbReference>
<dbReference type="InterPro" id="IPR030678">
    <property type="entry name" value="Peptide/Ni-bd"/>
</dbReference>
<gene>
    <name evidence="3" type="ORF">CCASEI_01910</name>
</gene>
<dbReference type="Gene3D" id="3.90.76.10">
    <property type="entry name" value="Dipeptide-binding Protein, Domain 1"/>
    <property type="match status" value="1"/>
</dbReference>
<organism evidence="3 4">
    <name type="scientific">Corynebacterium casei LMG S-19264</name>
    <dbReference type="NCBI Taxonomy" id="1285583"/>
    <lineage>
        <taxon>Bacteria</taxon>
        <taxon>Bacillati</taxon>
        <taxon>Actinomycetota</taxon>
        <taxon>Actinomycetes</taxon>
        <taxon>Mycobacteriales</taxon>
        <taxon>Corynebacteriaceae</taxon>
        <taxon>Corynebacterium</taxon>
    </lineage>
</organism>
<dbReference type="EMBL" id="CP004350">
    <property type="protein sequence ID" value="AHI18967.1"/>
    <property type="molecule type" value="Genomic_DNA"/>
</dbReference>
<dbReference type="InterPro" id="IPR039424">
    <property type="entry name" value="SBP_5"/>
</dbReference>
<evidence type="ECO:0000259" key="2">
    <source>
        <dbReference type="Pfam" id="PF00496"/>
    </source>
</evidence>